<sequence>MSCCGHGHAGHDHAGSAPEDPALAGLAIRPDRLLDRLERLAAIGRTDEGACCRLALTDEDRAGRDLVVSWMRELGLEVRVDRIGNIFGLRRGSEDLPPVMSGSHIDTVRTGGRFDGNLGVLGALEVVEALNDVGARTRRPLVVAVFTNEEGARFAPDMLGSLAYVGGLPLRQALDTVGIDGRRLGDELERIGYAGDAGLGLYRPHAFVELHIEQGPVLDIEGVRIGAVESLQGISWQEVSITGQSNHAGTTPMRMRHDAGYCAAAIGTKLREIARELGGDQVCTMGMVRLHPNLINVIAARATVTVDIRNTDEARLQEAERRFADFLEALAHAEGVKIETRRLARFEPVRFDDGIARVVERHAASMGLSCRRMTSGAGHDAQMLARICPTAMIFVPSIGGISHNPAEDTRPEDLAAGAEVLLRTLVELAS</sequence>
<dbReference type="InterPro" id="IPR036264">
    <property type="entry name" value="Bact_exopeptidase_dim_dom"/>
</dbReference>
<feature type="binding site" evidence="3">
    <location>
        <position position="104"/>
    </location>
    <ligand>
        <name>Zn(2+)</name>
        <dbReference type="ChEBI" id="CHEBI:29105"/>
        <label>1</label>
    </ligand>
</feature>
<keyword evidence="3" id="KW-0479">Metal-binding</keyword>
<comment type="cofactor">
    <cofactor evidence="3">
        <name>Zn(2+)</name>
        <dbReference type="ChEBI" id="CHEBI:29105"/>
    </cofactor>
    <text evidence="3">Binds 2 Zn(2+) ions per subunit.</text>
</comment>
<evidence type="ECO:0000313" key="6">
    <source>
        <dbReference type="EMBL" id="TXL68324.1"/>
    </source>
</evidence>
<dbReference type="NCBIfam" id="NF006771">
    <property type="entry name" value="PRK09290.1-5"/>
    <property type="match status" value="1"/>
</dbReference>
<protein>
    <submittedName>
        <fullName evidence="6">Zn-dependent hydrolase</fullName>
    </submittedName>
</protein>
<dbReference type="InterPro" id="IPR011650">
    <property type="entry name" value="Peptidase_M20_dimer"/>
</dbReference>
<dbReference type="GO" id="GO:0046872">
    <property type="term" value="F:metal ion binding"/>
    <property type="evidence" value="ECO:0007669"/>
    <property type="project" value="UniProtKB-KW"/>
</dbReference>
<evidence type="ECO:0000259" key="5">
    <source>
        <dbReference type="Pfam" id="PF07687"/>
    </source>
</evidence>
<evidence type="ECO:0000256" key="4">
    <source>
        <dbReference type="SAM" id="MobiDB-lite"/>
    </source>
</evidence>
<dbReference type="InterPro" id="IPR010158">
    <property type="entry name" value="Amidase_Cbmase"/>
</dbReference>
<feature type="binding site" evidence="3">
    <location>
        <position position="403"/>
    </location>
    <ligand>
        <name>Zn(2+)</name>
        <dbReference type="ChEBI" id="CHEBI:29105"/>
        <label>2</label>
    </ligand>
</feature>
<feature type="domain" description="Peptidase M20 dimerisation" evidence="5">
    <location>
        <begin position="231"/>
        <end position="331"/>
    </location>
</feature>
<comment type="caution">
    <text evidence="6">The sequence shown here is derived from an EMBL/GenBank/DDBJ whole genome shotgun (WGS) entry which is preliminary data.</text>
</comment>
<dbReference type="Gene3D" id="3.30.70.360">
    <property type="match status" value="1"/>
</dbReference>
<keyword evidence="2 6" id="KW-0378">Hydrolase</keyword>
<dbReference type="Proteomes" id="UP000321548">
    <property type="component" value="Unassembled WGS sequence"/>
</dbReference>
<keyword evidence="3" id="KW-0862">Zinc</keyword>
<feature type="binding site" evidence="3">
    <location>
        <position position="115"/>
    </location>
    <ligand>
        <name>Zn(2+)</name>
        <dbReference type="ChEBI" id="CHEBI:29105"/>
        <label>2</label>
    </ligand>
</feature>
<keyword evidence="7" id="KW-1185">Reference proteome</keyword>
<feature type="binding site" evidence="3">
    <location>
        <position position="115"/>
    </location>
    <ligand>
        <name>Zn(2+)</name>
        <dbReference type="ChEBI" id="CHEBI:29105"/>
        <label>1</label>
    </ligand>
</feature>
<dbReference type="Pfam" id="PF01546">
    <property type="entry name" value="Peptidase_M20"/>
    <property type="match status" value="1"/>
</dbReference>
<feature type="binding site" evidence="3">
    <location>
        <position position="150"/>
    </location>
    <ligand>
        <name>Zn(2+)</name>
        <dbReference type="ChEBI" id="CHEBI:29105"/>
        <label>2</label>
    </ligand>
</feature>
<evidence type="ECO:0000256" key="2">
    <source>
        <dbReference type="ARBA" id="ARBA00022801"/>
    </source>
</evidence>
<dbReference type="EMBL" id="VDUY01000001">
    <property type="protein sequence ID" value="TXL68324.1"/>
    <property type="molecule type" value="Genomic_DNA"/>
</dbReference>
<feature type="region of interest" description="Disordered" evidence="4">
    <location>
        <begin position="1"/>
        <end position="21"/>
    </location>
</feature>
<dbReference type="SUPFAM" id="SSF55031">
    <property type="entry name" value="Bacterial exopeptidase dimerisation domain"/>
    <property type="match status" value="1"/>
</dbReference>
<dbReference type="AlphaFoldDB" id="A0A5C8P5C9"/>
<dbReference type="Gene3D" id="3.40.630.10">
    <property type="entry name" value="Zn peptidases"/>
    <property type="match status" value="1"/>
</dbReference>
<dbReference type="GO" id="GO:0016813">
    <property type="term" value="F:hydrolase activity, acting on carbon-nitrogen (but not peptide) bonds, in linear amidines"/>
    <property type="evidence" value="ECO:0007669"/>
    <property type="project" value="InterPro"/>
</dbReference>
<dbReference type="NCBIfam" id="TIGR01879">
    <property type="entry name" value="hydantase"/>
    <property type="match status" value="1"/>
</dbReference>
<comment type="similarity">
    <text evidence="1">Belongs to the peptidase M20 family.</text>
</comment>
<evidence type="ECO:0000256" key="3">
    <source>
        <dbReference type="PIRSR" id="PIRSR001235-1"/>
    </source>
</evidence>
<feature type="binding site" evidence="3">
    <location>
        <position position="211"/>
    </location>
    <ligand>
        <name>Zn(2+)</name>
        <dbReference type="ChEBI" id="CHEBI:29105"/>
        <label>1</label>
    </ligand>
</feature>
<name>A0A5C8P5C9_9BURK</name>
<dbReference type="OrthoDB" id="9808195at2"/>
<dbReference type="NCBIfam" id="NF006769">
    <property type="entry name" value="PRK09290.1-3"/>
    <property type="match status" value="1"/>
</dbReference>
<accession>A0A5C8P5C9</accession>
<dbReference type="SUPFAM" id="SSF53187">
    <property type="entry name" value="Zn-dependent exopeptidases"/>
    <property type="match status" value="1"/>
</dbReference>
<dbReference type="PANTHER" id="PTHR32494:SF5">
    <property type="entry name" value="ALLANTOATE AMIDOHYDROLASE"/>
    <property type="match status" value="1"/>
</dbReference>
<evidence type="ECO:0000313" key="7">
    <source>
        <dbReference type="Proteomes" id="UP000321548"/>
    </source>
</evidence>
<dbReference type="InterPro" id="IPR002933">
    <property type="entry name" value="Peptidase_M20"/>
</dbReference>
<dbReference type="PANTHER" id="PTHR32494">
    <property type="entry name" value="ALLANTOATE DEIMINASE-RELATED"/>
    <property type="match status" value="1"/>
</dbReference>
<dbReference type="RefSeq" id="WP_147702465.1">
    <property type="nucleotide sequence ID" value="NZ_VDUY01000001.1"/>
</dbReference>
<reference evidence="6 7" key="1">
    <citation type="submission" date="2019-06" db="EMBL/GenBank/DDBJ databases">
        <title>Quisquiliibacterium sp. nov., isolated from a maize field.</title>
        <authorList>
            <person name="Lin S.-Y."/>
            <person name="Tsai C.-F."/>
            <person name="Young C.-C."/>
        </authorList>
    </citation>
    <scope>NUCLEOTIDE SEQUENCE [LARGE SCALE GENOMIC DNA]</scope>
    <source>
        <strain evidence="6 7">CC-CFT501</strain>
    </source>
</reference>
<organism evidence="6 7">
    <name type="scientific">Zeimonas arvi</name>
    <dbReference type="NCBI Taxonomy" id="2498847"/>
    <lineage>
        <taxon>Bacteria</taxon>
        <taxon>Pseudomonadati</taxon>
        <taxon>Pseudomonadota</taxon>
        <taxon>Betaproteobacteria</taxon>
        <taxon>Burkholderiales</taxon>
        <taxon>Burkholderiaceae</taxon>
        <taxon>Zeimonas</taxon>
    </lineage>
</organism>
<dbReference type="PIRSF" id="PIRSF001235">
    <property type="entry name" value="Amidase_carbamoylase"/>
    <property type="match status" value="1"/>
</dbReference>
<dbReference type="CDD" id="cd03884">
    <property type="entry name" value="M20_bAS"/>
    <property type="match status" value="1"/>
</dbReference>
<dbReference type="Pfam" id="PF07687">
    <property type="entry name" value="M20_dimer"/>
    <property type="match status" value="1"/>
</dbReference>
<gene>
    <name evidence="6" type="ORF">FHP08_01130</name>
</gene>
<evidence type="ECO:0000256" key="1">
    <source>
        <dbReference type="ARBA" id="ARBA00006153"/>
    </source>
</evidence>
<proteinExistence type="inferred from homology"/>